<evidence type="ECO:0000256" key="6">
    <source>
        <dbReference type="ARBA" id="ARBA00023229"/>
    </source>
</evidence>
<dbReference type="PROSITE" id="PS01295">
    <property type="entry name" value="ISPD"/>
    <property type="match status" value="1"/>
</dbReference>
<comment type="catalytic activity">
    <reaction evidence="1 7">
        <text>2-C-methyl-D-erythritol 4-phosphate + CTP + H(+) = 4-CDP-2-C-methyl-D-erythritol + diphosphate</text>
        <dbReference type="Rhea" id="RHEA:13429"/>
        <dbReference type="ChEBI" id="CHEBI:15378"/>
        <dbReference type="ChEBI" id="CHEBI:33019"/>
        <dbReference type="ChEBI" id="CHEBI:37563"/>
        <dbReference type="ChEBI" id="CHEBI:57823"/>
        <dbReference type="ChEBI" id="CHEBI:58262"/>
        <dbReference type="EC" id="2.7.7.60"/>
    </reaction>
</comment>
<feature type="site" description="Positions MEP for the nucleophilic attack" evidence="7">
    <location>
        <position position="152"/>
    </location>
</feature>
<evidence type="ECO:0000256" key="3">
    <source>
        <dbReference type="ARBA" id="ARBA00009789"/>
    </source>
</evidence>
<dbReference type="EC" id="2.7.7.60" evidence="7"/>
<dbReference type="InterPro" id="IPR050088">
    <property type="entry name" value="IspD/TarI_cytidylyltransf_bact"/>
</dbReference>
<dbReference type="PANTHER" id="PTHR32125:SF4">
    <property type="entry name" value="2-C-METHYL-D-ERYTHRITOL 4-PHOSPHATE CYTIDYLYLTRANSFERASE, CHLOROPLASTIC"/>
    <property type="match status" value="1"/>
</dbReference>
<organism evidence="8 9">
    <name type="scientific">Baia soyae</name>
    <dbReference type="NCBI Taxonomy" id="1544746"/>
    <lineage>
        <taxon>Bacteria</taxon>
        <taxon>Bacillati</taxon>
        <taxon>Bacillota</taxon>
        <taxon>Bacilli</taxon>
        <taxon>Bacillales</taxon>
        <taxon>Thermoactinomycetaceae</taxon>
        <taxon>Baia</taxon>
    </lineage>
</organism>
<feature type="site" description="Transition state stabilizer" evidence="7">
    <location>
        <position position="15"/>
    </location>
</feature>
<feature type="site" description="Positions MEP for the nucleophilic attack" evidence="7">
    <location>
        <position position="208"/>
    </location>
</feature>
<keyword evidence="9" id="KW-1185">Reference proteome</keyword>
<evidence type="ECO:0000256" key="7">
    <source>
        <dbReference type="HAMAP-Rule" id="MF_00108"/>
    </source>
</evidence>
<evidence type="ECO:0000256" key="5">
    <source>
        <dbReference type="ARBA" id="ARBA00022695"/>
    </source>
</evidence>
<name>A0A4V6NRT2_9BACL</name>
<dbReference type="InterPro" id="IPR001228">
    <property type="entry name" value="IspD"/>
</dbReference>
<dbReference type="SUPFAM" id="SSF53448">
    <property type="entry name" value="Nucleotide-diphospho-sugar transferases"/>
    <property type="match status" value="1"/>
</dbReference>
<dbReference type="Pfam" id="PF01128">
    <property type="entry name" value="IspD"/>
    <property type="match status" value="1"/>
</dbReference>
<gene>
    <name evidence="7" type="primary">ispD</name>
    <name evidence="8" type="ORF">EDD57_1155</name>
</gene>
<keyword evidence="6 7" id="KW-0414">Isoprene biosynthesis</keyword>
<dbReference type="Proteomes" id="UP000294746">
    <property type="component" value="Unassembled WGS sequence"/>
</dbReference>
<evidence type="ECO:0000256" key="2">
    <source>
        <dbReference type="ARBA" id="ARBA00004787"/>
    </source>
</evidence>
<dbReference type="InterPro" id="IPR018294">
    <property type="entry name" value="ISPD_synthase_CS"/>
</dbReference>
<dbReference type="FunFam" id="3.90.550.10:FF:000003">
    <property type="entry name" value="2-C-methyl-D-erythritol 4-phosphate cytidylyltransferase"/>
    <property type="match status" value="1"/>
</dbReference>
<dbReference type="NCBIfam" id="TIGR00453">
    <property type="entry name" value="ispD"/>
    <property type="match status" value="1"/>
</dbReference>
<evidence type="ECO:0000256" key="4">
    <source>
        <dbReference type="ARBA" id="ARBA00022679"/>
    </source>
</evidence>
<comment type="caution">
    <text evidence="8">The sequence shown here is derived from an EMBL/GenBank/DDBJ whole genome shotgun (WGS) entry which is preliminary data.</text>
</comment>
<dbReference type="PANTHER" id="PTHR32125">
    <property type="entry name" value="2-C-METHYL-D-ERYTHRITOL 4-PHOSPHATE CYTIDYLYLTRANSFERASE, CHLOROPLASTIC"/>
    <property type="match status" value="1"/>
</dbReference>
<dbReference type="Gene3D" id="3.90.550.10">
    <property type="entry name" value="Spore Coat Polysaccharide Biosynthesis Protein SpsA, Chain A"/>
    <property type="match status" value="1"/>
</dbReference>
<evidence type="ECO:0000313" key="8">
    <source>
        <dbReference type="EMBL" id="TCP68766.1"/>
    </source>
</evidence>
<dbReference type="EMBL" id="SLXV01000015">
    <property type="protein sequence ID" value="TCP68766.1"/>
    <property type="molecule type" value="Genomic_DNA"/>
</dbReference>
<sequence length="229" mass="25709">MSVGVVIPAAGQGKRMGSKVSKPFLLLDGQPILVHTLRLFETHPQVDEIILVTKKEEIRGTEEMLRPYGFAKVKAIVEGGRERQESVYMGLQRCQSDWVLIHDAVRPFVTHEALDCLIREVKATKAAILAVPVKDTIKQINSDSWVTSTPARSELVSVQTPQGFSRDLIVQAHQKALEDPNWATDDSMLIEQMGFPVKVVEGEYNNIKITTPEDLVLAEKIWEIRRVEV</sequence>
<keyword evidence="4 7" id="KW-0808">Transferase</keyword>
<dbReference type="GO" id="GO:0050518">
    <property type="term" value="F:2-C-methyl-D-erythritol 4-phosphate cytidylyltransferase activity"/>
    <property type="evidence" value="ECO:0007669"/>
    <property type="project" value="UniProtKB-UniRule"/>
</dbReference>
<reference evidence="8 9" key="1">
    <citation type="submission" date="2019-03" db="EMBL/GenBank/DDBJ databases">
        <title>Genomic Encyclopedia of Type Strains, Phase IV (KMG-IV): sequencing the most valuable type-strain genomes for metagenomic binning, comparative biology and taxonomic classification.</title>
        <authorList>
            <person name="Goeker M."/>
        </authorList>
    </citation>
    <scope>NUCLEOTIDE SEQUENCE [LARGE SCALE GENOMIC DNA]</scope>
    <source>
        <strain evidence="8 9">DSM 46831</strain>
    </source>
</reference>
<proteinExistence type="inferred from homology"/>
<keyword evidence="5 7" id="KW-0548">Nucleotidyltransferase</keyword>
<evidence type="ECO:0000256" key="1">
    <source>
        <dbReference type="ARBA" id="ARBA00001282"/>
    </source>
</evidence>
<dbReference type="AlphaFoldDB" id="A0A4V6NRT2"/>
<accession>A0A4V6NRT2</accession>
<protein>
    <recommendedName>
        <fullName evidence="7">2-C-methyl-D-erythritol 4-phosphate cytidylyltransferase</fullName>
        <ecNumber evidence="7">2.7.7.60</ecNumber>
    </recommendedName>
    <alternativeName>
        <fullName evidence="7">4-diphosphocytidyl-2C-methyl-D-erythritol synthase</fullName>
    </alternativeName>
    <alternativeName>
        <fullName evidence="7">MEP cytidylyltransferase</fullName>
        <shortName evidence="7">MCT</shortName>
    </alternativeName>
</protein>
<dbReference type="CDD" id="cd02516">
    <property type="entry name" value="CDP-ME_synthetase"/>
    <property type="match status" value="1"/>
</dbReference>
<dbReference type="GO" id="GO:0019288">
    <property type="term" value="P:isopentenyl diphosphate biosynthetic process, methylerythritol 4-phosphate pathway"/>
    <property type="evidence" value="ECO:0007669"/>
    <property type="project" value="UniProtKB-UniRule"/>
</dbReference>
<dbReference type="InterPro" id="IPR034683">
    <property type="entry name" value="IspD/TarI"/>
</dbReference>
<dbReference type="UniPathway" id="UPA00056">
    <property type="reaction ID" value="UER00093"/>
</dbReference>
<comment type="similarity">
    <text evidence="3 7">Belongs to the IspD/TarI cytidylyltransferase family. IspD subfamily.</text>
</comment>
<dbReference type="RefSeq" id="WP_131848641.1">
    <property type="nucleotide sequence ID" value="NZ_SLXV01000015.1"/>
</dbReference>
<dbReference type="HAMAP" id="MF_00108">
    <property type="entry name" value="IspD"/>
    <property type="match status" value="1"/>
</dbReference>
<comment type="function">
    <text evidence="7">Catalyzes the formation of 4-diphosphocytidyl-2-C-methyl-D-erythritol from CTP and 2-C-methyl-D-erythritol 4-phosphate (MEP).</text>
</comment>
<feature type="site" description="Transition state stabilizer" evidence="7">
    <location>
        <position position="22"/>
    </location>
</feature>
<dbReference type="InterPro" id="IPR029044">
    <property type="entry name" value="Nucleotide-diphossugar_trans"/>
</dbReference>
<comment type="pathway">
    <text evidence="2 7">Isoprenoid biosynthesis; isopentenyl diphosphate biosynthesis via DXP pathway; isopentenyl diphosphate from 1-deoxy-D-xylulose 5-phosphate: step 2/6.</text>
</comment>
<dbReference type="OrthoDB" id="9806837at2"/>
<evidence type="ECO:0000313" key="9">
    <source>
        <dbReference type="Proteomes" id="UP000294746"/>
    </source>
</evidence>